<sequence length="434" mass="45487">MALGPGIASAAEGDWTQYRYAPTKNAVVHSGLDDLLDDGVDAVDQVRSTPVVADGKLFVGNHGVGALQAFDLATGDELWREQAPNWVHSEMIYSDGTVFVGFGNRFANEDIPGVRGSGDSGVLALDAETGAQLWRFDTVGEVMPTPVVVNGAVYAVTGDQTLYKIDPASGDELHRTDIGHVVSMSSPAEHDGKLFFGAGAPAPYSFFSYDTATDEFAWSREFGEFNRGLDDVPPAVDEDIVVTTANAVRVPGSSGMREEHTIVAMNEMTGEELWRKSLGTGPAPTNNRSGAPTIDGGKVFVGSPTTSAAYAFDLHTGAQLWRNPVGAIKGAPVIDGNDAYFSTKSGEVFRLDVATGAITGKLQLEGALAPAGPIIVDATLVVPSQNKRVYFTPLDEFPDFTVPEGSLPTAGSSGSAHQIGGSLGVDVGSLDAAY</sequence>
<dbReference type="SMART" id="SM00564">
    <property type="entry name" value="PQQ"/>
    <property type="match status" value="7"/>
</dbReference>
<dbReference type="InterPro" id="IPR018391">
    <property type="entry name" value="PQQ_b-propeller_rpt"/>
</dbReference>
<protein>
    <submittedName>
        <fullName evidence="2">Outer membrane protein assembly factor BamB</fullName>
    </submittedName>
</protein>
<dbReference type="Gene3D" id="2.130.10.10">
    <property type="entry name" value="YVTN repeat-like/Quinoprotein amine dehydrogenase"/>
    <property type="match status" value="2"/>
</dbReference>
<feature type="domain" description="Pyrrolo-quinoline quinone repeat" evidence="1">
    <location>
        <begin position="206"/>
        <end position="390"/>
    </location>
</feature>
<dbReference type="RefSeq" id="WP_067473685.1">
    <property type="nucleotide sequence ID" value="NZ_CP015961.1"/>
</dbReference>
<dbReference type="PANTHER" id="PTHR34512">
    <property type="entry name" value="CELL SURFACE PROTEIN"/>
    <property type="match status" value="1"/>
</dbReference>
<name>A0A173LHY8_9ACTN</name>
<dbReference type="Gene3D" id="2.40.10.480">
    <property type="match status" value="1"/>
</dbReference>
<reference evidence="2 3" key="1">
    <citation type="submission" date="2016-06" db="EMBL/GenBank/DDBJ databases">
        <title>Complete genome sequence of a saline-alkali tolerant type strain Dietzia timorensis ID05-A0528T.</title>
        <authorList>
            <person name="Wu X."/>
        </authorList>
    </citation>
    <scope>NUCLEOTIDE SEQUENCE [LARGE SCALE GENOMIC DNA]</scope>
    <source>
        <strain evidence="2 3">ID05-A0528</strain>
    </source>
</reference>
<proteinExistence type="predicted"/>
<evidence type="ECO:0000313" key="2">
    <source>
        <dbReference type="EMBL" id="ANI90907.1"/>
    </source>
</evidence>
<dbReference type="EMBL" id="CP015961">
    <property type="protein sequence ID" value="ANI90907.1"/>
    <property type="molecule type" value="Genomic_DNA"/>
</dbReference>
<evidence type="ECO:0000313" key="3">
    <source>
        <dbReference type="Proteomes" id="UP000186104"/>
    </source>
</evidence>
<dbReference type="InterPro" id="IPR015943">
    <property type="entry name" value="WD40/YVTN_repeat-like_dom_sf"/>
</dbReference>
<dbReference type="PANTHER" id="PTHR34512:SF30">
    <property type="entry name" value="OUTER MEMBRANE PROTEIN ASSEMBLY FACTOR BAMB"/>
    <property type="match status" value="1"/>
</dbReference>
<evidence type="ECO:0000259" key="1">
    <source>
        <dbReference type="Pfam" id="PF13360"/>
    </source>
</evidence>
<feature type="domain" description="Pyrrolo-quinoline quinone repeat" evidence="1">
    <location>
        <begin position="117"/>
        <end position="189"/>
    </location>
</feature>
<feature type="domain" description="Pyrrolo-quinoline quinone repeat" evidence="1">
    <location>
        <begin position="46"/>
        <end position="100"/>
    </location>
</feature>
<gene>
    <name evidence="2" type="ORF">BJL86_0096</name>
</gene>
<dbReference type="Pfam" id="PF13360">
    <property type="entry name" value="PQQ_2"/>
    <property type="match status" value="3"/>
</dbReference>
<accession>A0A173LHY8</accession>
<dbReference type="STRING" id="499555.BJL86_0096"/>
<dbReference type="KEGG" id="dtm:BJL86_0096"/>
<keyword evidence="3" id="KW-1185">Reference proteome</keyword>
<dbReference type="InterPro" id="IPR002372">
    <property type="entry name" value="PQQ_rpt_dom"/>
</dbReference>
<dbReference type="Proteomes" id="UP000186104">
    <property type="component" value="Chromosome"/>
</dbReference>
<dbReference type="AlphaFoldDB" id="A0A173LHY8"/>
<dbReference type="SUPFAM" id="SSF50998">
    <property type="entry name" value="Quinoprotein alcohol dehydrogenase-like"/>
    <property type="match status" value="1"/>
</dbReference>
<dbReference type="InterPro" id="IPR011047">
    <property type="entry name" value="Quinoprotein_ADH-like_sf"/>
</dbReference>
<organism evidence="2 3">
    <name type="scientific">Dietzia timorensis</name>
    <dbReference type="NCBI Taxonomy" id="499555"/>
    <lineage>
        <taxon>Bacteria</taxon>
        <taxon>Bacillati</taxon>
        <taxon>Actinomycetota</taxon>
        <taxon>Actinomycetes</taxon>
        <taxon>Mycobacteriales</taxon>
        <taxon>Dietziaceae</taxon>
        <taxon>Dietzia</taxon>
    </lineage>
</organism>